<reference evidence="1" key="1">
    <citation type="submission" date="2023-04" db="EMBL/GenBank/DDBJ databases">
        <title>Draft Genome sequencing of Naganishia species isolated from polar environments using Oxford Nanopore Technology.</title>
        <authorList>
            <person name="Leo P."/>
            <person name="Venkateswaran K."/>
        </authorList>
    </citation>
    <scope>NUCLEOTIDE SEQUENCE</scope>
    <source>
        <strain evidence="1">DBVPG 5303</strain>
    </source>
</reference>
<dbReference type="Proteomes" id="UP001234202">
    <property type="component" value="Unassembled WGS sequence"/>
</dbReference>
<protein>
    <submittedName>
        <fullName evidence="1">Uncharacterized protein</fullName>
    </submittedName>
</protein>
<sequence>MTNSLLTPTRLVPDSELFSLCKILSHERYQPTAIQVLYFLLQPIIQNSIQHPEDVGAALTRSHGDSIQVMTFGDIPSLAELEEGEDAEVLEKVWGLAILWTFEAENTTSVRGRFWISSEKHTTPASSPTSTPGIEGKRWQPDAQSIHLLHTMCDTFFRPFLAAQQEQTGSPSSIFFNGTNQCWTPILATLGMKTYDGLCTKAARAIPLDGSSAEDVICPAGFRMRKLEEKDIQTVRYPLSSFPFIRHSINGFLHTRSRRW</sequence>
<proteinExistence type="predicted"/>
<organism evidence="1 2">
    <name type="scientific">Naganishia onofrii</name>
    <dbReference type="NCBI Taxonomy" id="1851511"/>
    <lineage>
        <taxon>Eukaryota</taxon>
        <taxon>Fungi</taxon>
        <taxon>Dikarya</taxon>
        <taxon>Basidiomycota</taxon>
        <taxon>Agaricomycotina</taxon>
        <taxon>Tremellomycetes</taxon>
        <taxon>Filobasidiales</taxon>
        <taxon>Filobasidiaceae</taxon>
        <taxon>Naganishia</taxon>
    </lineage>
</organism>
<evidence type="ECO:0000313" key="1">
    <source>
        <dbReference type="EMBL" id="KAJ9124962.1"/>
    </source>
</evidence>
<name>A0ACC2XNX9_9TREE</name>
<evidence type="ECO:0000313" key="2">
    <source>
        <dbReference type="Proteomes" id="UP001234202"/>
    </source>
</evidence>
<accession>A0ACC2XNX9</accession>
<dbReference type="EMBL" id="JASBWV010000008">
    <property type="protein sequence ID" value="KAJ9124962.1"/>
    <property type="molecule type" value="Genomic_DNA"/>
</dbReference>
<keyword evidence="2" id="KW-1185">Reference proteome</keyword>
<comment type="caution">
    <text evidence="1">The sequence shown here is derived from an EMBL/GenBank/DDBJ whole genome shotgun (WGS) entry which is preliminary data.</text>
</comment>
<gene>
    <name evidence="1" type="ORF">QFC24_002894</name>
</gene>